<dbReference type="PROSITE" id="PS50943">
    <property type="entry name" value="HTH_CROC1"/>
    <property type="match status" value="1"/>
</dbReference>
<evidence type="ECO:0000256" key="1">
    <source>
        <dbReference type="ARBA" id="ARBA00023125"/>
    </source>
</evidence>
<reference evidence="3 4" key="1">
    <citation type="submission" date="2014-08" db="EMBL/GenBank/DDBJ databases">
        <authorList>
            <person name="Chen Y.-H."/>
        </authorList>
    </citation>
    <scope>NUCLEOTIDE SEQUENCE [LARGE SCALE GENOMIC DNA]</scope>
</reference>
<dbReference type="PANTHER" id="PTHR36924:SF1">
    <property type="entry name" value="ANTITOXIN HIGA-1"/>
    <property type="match status" value="1"/>
</dbReference>
<dbReference type="AlphaFoldDB" id="A0A0T7FIW3"/>
<dbReference type="Proteomes" id="UP000046176">
    <property type="component" value="Unassembled WGS sequence"/>
</dbReference>
<dbReference type="InterPro" id="IPR013430">
    <property type="entry name" value="Toxin_antidote_HigA"/>
</dbReference>
<organism evidence="3 4">
    <name type="scientific">Neorhizobium galegae bv. officinalis</name>
    <dbReference type="NCBI Taxonomy" id="323656"/>
    <lineage>
        <taxon>Bacteria</taxon>
        <taxon>Pseudomonadati</taxon>
        <taxon>Pseudomonadota</taxon>
        <taxon>Alphaproteobacteria</taxon>
        <taxon>Hyphomicrobiales</taxon>
        <taxon>Rhizobiaceae</taxon>
        <taxon>Rhizobium/Agrobacterium group</taxon>
        <taxon>Neorhizobium</taxon>
    </lineage>
</organism>
<evidence type="ECO:0000313" key="4">
    <source>
        <dbReference type="Proteomes" id="UP000046176"/>
    </source>
</evidence>
<dbReference type="SMART" id="SM00530">
    <property type="entry name" value="HTH_XRE"/>
    <property type="match status" value="1"/>
</dbReference>
<feature type="domain" description="HTH cro/C1-type" evidence="2">
    <location>
        <begin position="12"/>
        <end position="66"/>
    </location>
</feature>
<proteinExistence type="predicted"/>
<keyword evidence="1" id="KW-0238">DNA-binding</keyword>
<dbReference type="SUPFAM" id="SSF47413">
    <property type="entry name" value="lambda repressor-like DNA-binding domains"/>
    <property type="match status" value="1"/>
</dbReference>
<dbReference type="NCBIfam" id="TIGR02607">
    <property type="entry name" value="antidote_HigA"/>
    <property type="match status" value="1"/>
</dbReference>
<dbReference type="EMBL" id="CCRH01000006">
    <property type="protein sequence ID" value="CDZ34894.1"/>
    <property type="molecule type" value="Genomic_DNA"/>
</dbReference>
<evidence type="ECO:0000313" key="3">
    <source>
        <dbReference type="EMBL" id="CDZ34894.1"/>
    </source>
</evidence>
<dbReference type="GO" id="GO:0003677">
    <property type="term" value="F:DNA binding"/>
    <property type="evidence" value="ECO:0007669"/>
    <property type="project" value="UniProtKB-KW"/>
</dbReference>
<accession>A0A0T7FIW3</accession>
<sequence>MQMMAVHPGRILKRELTARSLSANQLALSLRLPSGRITDILNEKRGISPDTALRLARYFGNTARFWLDLQTAYELALAERENGARIAEEVKPSEAA</sequence>
<dbReference type="PANTHER" id="PTHR36924">
    <property type="entry name" value="ANTITOXIN HIGA-1"/>
    <property type="match status" value="1"/>
</dbReference>
<gene>
    <name evidence="3" type="primary">higA</name>
    <name evidence="3" type="ORF">NGAL_HAMBI1145_25640</name>
</gene>
<protein>
    <submittedName>
        <fullName evidence="3">Addiction module antidote protein HigA</fullName>
    </submittedName>
</protein>
<dbReference type="InterPro" id="IPR010982">
    <property type="entry name" value="Lambda_DNA-bd_dom_sf"/>
</dbReference>
<dbReference type="Pfam" id="PF01381">
    <property type="entry name" value="HTH_3"/>
    <property type="match status" value="1"/>
</dbReference>
<dbReference type="CDD" id="cd00093">
    <property type="entry name" value="HTH_XRE"/>
    <property type="match status" value="1"/>
</dbReference>
<name>A0A0T7FIW3_NEOGA</name>
<evidence type="ECO:0000259" key="2">
    <source>
        <dbReference type="PROSITE" id="PS50943"/>
    </source>
</evidence>
<dbReference type="InterPro" id="IPR001387">
    <property type="entry name" value="Cro/C1-type_HTH"/>
</dbReference>
<dbReference type="Gene3D" id="1.10.260.40">
    <property type="entry name" value="lambda repressor-like DNA-binding domains"/>
    <property type="match status" value="1"/>
</dbReference>